<dbReference type="InterPro" id="IPR001594">
    <property type="entry name" value="Palmitoyltrfase_DHHC"/>
</dbReference>
<evidence type="ECO:0000256" key="1">
    <source>
        <dbReference type="ARBA" id="ARBA00004127"/>
    </source>
</evidence>
<dbReference type="GO" id="GO:0005794">
    <property type="term" value="C:Golgi apparatus"/>
    <property type="evidence" value="ECO:0007669"/>
    <property type="project" value="TreeGrafter"/>
</dbReference>
<feature type="transmembrane region" description="Helical" evidence="10">
    <location>
        <begin position="33"/>
        <end position="56"/>
    </location>
</feature>
<dbReference type="EMBL" id="JAMWBK010000004">
    <property type="protein sequence ID" value="KAJ8906099.1"/>
    <property type="molecule type" value="Genomic_DNA"/>
</dbReference>
<dbReference type="GO" id="GO:0006612">
    <property type="term" value="P:protein targeting to membrane"/>
    <property type="evidence" value="ECO:0007669"/>
    <property type="project" value="TreeGrafter"/>
</dbReference>
<evidence type="ECO:0000256" key="7">
    <source>
        <dbReference type="ARBA" id="ARBA00023288"/>
    </source>
</evidence>
<evidence type="ECO:0000256" key="4">
    <source>
        <dbReference type="ARBA" id="ARBA00022989"/>
    </source>
</evidence>
<dbReference type="GO" id="GO:0019706">
    <property type="term" value="F:protein-cysteine S-palmitoyltransferase activity"/>
    <property type="evidence" value="ECO:0007669"/>
    <property type="project" value="UniProtKB-EC"/>
</dbReference>
<evidence type="ECO:0000256" key="5">
    <source>
        <dbReference type="ARBA" id="ARBA00023136"/>
    </source>
</evidence>
<dbReference type="GO" id="GO:0005783">
    <property type="term" value="C:endoplasmic reticulum"/>
    <property type="evidence" value="ECO:0007669"/>
    <property type="project" value="TreeGrafter"/>
</dbReference>
<comment type="domain">
    <text evidence="10">The DHHC domain is required for palmitoyltransferase activity.</text>
</comment>
<evidence type="ECO:0000256" key="10">
    <source>
        <dbReference type="RuleBase" id="RU079119"/>
    </source>
</evidence>
<comment type="catalytic activity">
    <reaction evidence="9 10">
        <text>L-cysteinyl-[protein] + hexadecanoyl-CoA = S-hexadecanoyl-L-cysteinyl-[protein] + CoA</text>
        <dbReference type="Rhea" id="RHEA:36683"/>
        <dbReference type="Rhea" id="RHEA-COMP:10131"/>
        <dbReference type="Rhea" id="RHEA-COMP:11032"/>
        <dbReference type="ChEBI" id="CHEBI:29950"/>
        <dbReference type="ChEBI" id="CHEBI:57287"/>
        <dbReference type="ChEBI" id="CHEBI:57379"/>
        <dbReference type="ChEBI" id="CHEBI:74151"/>
        <dbReference type="EC" id="2.3.1.225"/>
    </reaction>
</comment>
<comment type="caution">
    <text evidence="12">The sequence shown here is derived from an EMBL/GenBank/DDBJ whole genome shotgun (WGS) entry which is preliminary data.</text>
</comment>
<evidence type="ECO:0000259" key="11">
    <source>
        <dbReference type="Pfam" id="PF01529"/>
    </source>
</evidence>
<keyword evidence="4 10" id="KW-1133">Transmembrane helix</keyword>
<reference evidence="12 13" key="1">
    <citation type="journal article" date="2023" name="Nat. Commun.">
        <title>Origin of minicircular mitochondrial genomes in red algae.</title>
        <authorList>
            <person name="Lee Y."/>
            <person name="Cho C.H."/>
            <person name="Lee Y.M."/>
            <person name="Park S.I."/>
            <person name="Yang J.H."/>
            <person name="West J.A."/>
            <person name="Bhattacharya D."/>
            <person name="Yoon H.S."/>
        </authorList>
    </citation>
    <scope>NUCLEOTIDE SEQUENCE [LARGE SCALE GENOMIC DNA]</scope>
    <source>
        <strain evidence="12 13">CCMP1338</strain>
        <tissue evidence="12">Whole cell</tissue>
    </source>
</reference>
<keyword evidence="7" id="KW-0449">Lipoprotein</keyword>
<dbReference type="PROSITE" id="PS50216">
    <property type="entry name" value="DHHC"/>
    <property type="match status" value="1"/>
</dbReference>
<keyword evidence="13" id="KW-1185">Reference proteome</keyword>
<sequence length="325" mass="36466">MGTRGRYKKQVFQGNNKFWLNGRWITGPDYWNGILLLITILVASALYFPAAFIWLIQERPAAGIPLLVISLLLVIASMTTLILAYSSDPGIIPRGEEVEDRDEDVYMENRTIQVNGVSLKMKYCETCKIWRPPRASHCSICNNCVEKFDHHCPYLSNCVGRRNYRLYFSFVSISATMCVVVIGTSLLSIIWKAVVYQLDDGLDAGQATLASFNNSGAWSLIPVMLLAILAGAFTGFLTFFHLHLMYINNSTSEKFKGTYTQAGENPYARKGCSNIAYSLFSKKPPSKIKADYTGPTWSWPEECEVTENGRVLHSHTTPETEKSVP</sequence>
<dbReference type="PANTHER" id="PTHR22883:SF43">
    <property type="entry name" value="PALMITOYLTRANSFERASE APP"/>
    <property type="match status" value="1"/>
</dbReference>
<evidence type="ECO:0000256" key="3">
    <source>
        <dbReference type="ARBA" id="ARBA00022692"/>
    </source>
</evidence>
<feature type="transmembrane region" description="Helical" evidence="10">
    <location>
        <begin position="166"/>
        <end position="191"/>
    </location>
</feature>
<keyword evidence="2 10" id="KW-0808">Transferase</keyword>
<comment type="subcellular location">
    <subcellularLocation>
        <location evidence="1">Endomembrane system</location>
        <topology evidence="1">Multi-pass membrane protein</topology>
    </subcellularLocation>
</comment>
<feature type="domain" description="Palmitoyltransferase DHHC" evidence="11">
    <location>
        <begin position="121"/>
        <end position="256"/>
    </location>
</feature>
<dbReference type="AlphaFoldDB" id="A0AAV8UVM2"/>
<gene>
    <name evidence="12" type="ORF">NDN08_002598</name>
</gene>
<keyword evidence="3 10" id="KW-0812">Transmembrane</keyword>
<evidence type="ECO:0000256" key="2">
    <source>
        <dbReference type="ARBA" id="ARBA00022679"/>
    </source>
</evidence>
<protein>
    <recommendedName>
        <fullName evidence="10">Palmitoyltransferase</fullName>
        <ecNumber evidence="10">2.3.1.225</ecNumber>
    </recommendedName>
</protein>
<evidence type="ECO:0000313" key="12">
    <source>
        <dbReference type="EMBL" id="KAJ8906099.1"/>
    </source>
</evidence>
<proteinExistence type="inferred from homology"/>
<organism evidence="12 13">
    <name type="scientific">Rhodosorus marinus</name>
    <dbReference type="NCBI Taxonomy" id="101924"/>
    <lineage>
        <taxon>Eukaryota</taxon>
        <taxon>Rhodophyta</taxon>
        <taxon>Stylonematophyceae</taxon>
        <taxon>Stylonematales</taxon>
        <taxon>Stylonemataceae</taxon>
        <taxon>Rhodosorus</taxon>
    </lineage>
</organism>
<evidence type="ECO:0000256" key="9">
    <source>
        <dbReference type="ARBA" id="ARBA00048048"/>
    </source>
</evidence>
<accession>A0AAV8UVM2</accession>
<keyword evidence="5 10" id="KW-0472">Membrane</keyword>
<keyword evidence="8 10" id="KW-0012">Acyltransferase</keyword>
<feature type="transmembrane region" description="Helical" evidence="10">
    <location>
        <begin position="220"/>
        <end position="246"/>
    </location>
</feature>
<dbReference type="EC" id="2.3.1.225" evidence="10"/>
<dbReference type="Proteomes" id="UP001157974">
    <property type="component" value="Unassembled WGS sequence"/>
</dbReference>
<evidence type="ECO:0000256" key="6">
    <source>
        <dbReference type="ARBA" id="ARBA00023139"/>
    </source>
</evidence>
<feature type="transmembrane region" description="Helical" evidence="10">
    <location>
        <begin position="62"/>
        <end position="85"/>
    </location>
</feature>
<evidence type="ECO:0000256" key="8">
    <source>
        <dbReference type="ARBA" id="ARBA00023315"/>
    </source>
</evidence>
<evidence type="ECO:0000313" key="13">
    <source>
        <dbReference type="Proteomes" id="UP001157974"/>
    </source>
</evidence>
<comment type="similarity">
    <text evidence="10">Belongs to the DHHC palmitoyltransferase family.</text>
</comment>
<dbReference type="InterPro" id="IPR039859">
    <property type="entry name" value="PFA4/ZDH16/20/ERF2-like"/>
</dbReference>
<dbReference type="Pfam" id="PF01529">
    <property type="entry name" value="DHHC"/>
    <property type="match status" value="1"/>
</dbReference>
<dbReference type="PANTHER" id="PTHR22883">
    <property type="entry name" value="ZINC FINGER DHHC DOMAIN CONTAINING PROTEIN"/>
    <property type="match status" value="1"/>
</dbReference>
<keyword evidence="6" id="KW-0564">Palmitate</keyword>
<name>A0AAV8UVM2_9RHOD</name>